<name>A0A8S5UMH1_9CAUD</name>
<dbReference type="EMBL" id="BK016109">
    <property type="protein sequence ID" value="DAF95697.1"/>
    <property type="molecule type" value="Genomic_DNA"/>
</dbReference>
<evidence type="ECO:0000313" key="1">
    <source>
        <dbReference type="EMBL" id="DAF95697.1"/>
    </source>
</evidence>
<proteinExistence type="predicted"/>
<accession>A0A8S5UMH1</accession>
<sequence>MRMRKYPNSLHKLHPEQNFSLMIIHLIMF</sequence>
<protein>
    <submittedName>
        <fullName evidence="1">Uncharacterized protein</fullName>
    </submittedName>
</protein>
<reference evidence="1" key="1">
    <citation type="journal article" date="2021" name="Proc. Natl. Acad. Sci. U.S.A.">
        <title>A Catalog of Tens of Thousands of Viruses from Human Metagenomes Reveals Hidden Associations with Chronic Diseases.</title>
        <authorList>
            <person name="Tisza M.J."/>
            <person name="Buck C.B."/>
        </authorList>
    </citation>
    <scope>NUCLEOTIDE SEQUENCE</scope>
    <source>
        <strain evidence="1">CtCo31</strain>
    </source>
</reference>
<organism evidence="1">
    <name type="scientific">Myoviridae sp. ctCo31</name>
    <dbReference type="NCBI Taxonomy" id="2825053"/>
    <lineage>
        <taxon>Viruses</taxon>
        <taxon>Duplodnaviria</taxon>
        <taxon>Heunggongvirae</taxon>
        <taxon>Uroviricota</taxon>
        <taxon>Caudoviricetes</taxon>
    </lineage>
</organism>